<keyword evidence="3" id="KW-1185">Reference proteome</keyword>
<gene>
    <name evidence="2" type="ORF">K469DRAFT_354959</name>
</gene>
<organism evidence="2 3">
    <name type="scientific">Zopfia rhizophila CBS 207.26</name>
    <dbReference type="NCBI Taxonomy" id="1314779"/>
    <lineage>
        <taxon>Eukaryota</taxon>
        <taxon>Fungi</taxon>
        <taxon>Dikarya</taxon>
        <taxon>Ascomycota</taxon>
        <taxon>Pezizomycotina</taxon>
        <taxon>Dothideomycetes</taxon>
        <taxon>Dothideomycetes incertae sedis</taxon>
        <taxon>Zopfiaceae</taxon>
        <taxon>Zopfia</taxon>
    </lineage>
</organism>
<sequence>MAGYECAGCLVNESAVRYPNLDRPDDLSSRICRFSYQKYLQCLRTCSIYENAGELSPPLRIIVQDSAIGLLVFIGVICFNKRIIYAHIVVPYTPYIGTSGKWHYKGVDAQLEKYNANLGSTSELPTTSLTSPQQVQRDSVDSQLPNSVPMRMQHPRFAMALRISGSLGSSRSSV</sequence>
<accession>A0A6A6DE07</accession>
<evidence type="ECO:0000256" key="1">
    <source>
        <dbReference type="SAM" id="MobiDB-lite"/>
    </source>
</evidence>
<feature type="compositionally biased region" description="Low complexity" evidence="1">
    <location>
        <begin position="122"/>
        <end position="132"/>
    </location>
</feature>
<proteinExistence type="predicted"/>
<protein>
    <submittedName>
        <fullName evidence="2">Uncharacterized protein</fullName>
    </submittedName>
</protein>
<dbReference type="Proteomes" id="UP000800200">
    <property type="component" value="Unassembled WGS sequence"/>
</dbReference>
<name>A0A6A6DE07_9PEZI</name>
<reference evidence="2" key="1">
    <citation type="journal article" date="2020" name="Stud. Mycol.">
        <title>101 Dothideomycetes genomes: a test case for predicting lifestyles and emergence of pathogens.</title>
        <authorList>
            <person name="Haridas S."/>
            <person name="Albert R."/>
            <person name="Binder M."/>
            <person name="Bloem J."/>
            <person name="Labutti K."/>
            <person name="Salamov A."/>
            <person name="Andreopoulos B."/>
            <person name="Baker S."/>
            <person name="Barry K."/>
            <person name="Bills G."/>
            <person name="Bluhm B."/>
            <person name="Cannon C."/>
            <person name="Castanera R."/>
            <person name="Culley D."/>
            <person name="Daum C."/>
            <person name="Ezra D."/>
            <person name="Gonzalez J."/>
            <person name="Henrissat B."/>
            <person name="Kuo A."/>
            <person name="Liang C."/>
            <person name="Lipzen A."/>
            <person name="Lutzoni F."/>
            <person name="Magnuson J."/>
            <person name="Mondo S."/>
            <person name="Nolan M."/>
            <person name="Ohm R."/>
            <person name="Pangilinan J."/>
            <person name="Park H.-J."/>
            <person name="Ramirez L."/>
            <person name="Alfaro M."/>
            <person name="Sun H."/>
            <person name="Tritt A."/>
            <person name="Yoshinaga Y."/>
            <person name="Zwiers L.-H."/>
            <person name="Turgeon B."/>
            <person name="Goodwin S."/>
            <person name="Spatafora J."/>
            <person name="Crous P."/>
            <person name="Grigoriev I."/>
        </authorList>
    </citation>
    <scope>NUCLEOTIDE SEQUENCE</scope>
    <source>
        <strain evidence="2">CBS 207.26</strain>
    </source>
</reference>
<dbReference type="EMBL" id="ML994685">
    <property type="protein sequence ID" value="KAF2177711.1"/>
    <property type="molecule type" value="Genomic_DNA"/>
</dbReference>
<evidence type="ECO:0000313" key="2">
    <source>
        <dbReference type="EMBL" id="KAF2177711.1"/>
    </source>
</evidence>
<feature type="region of interest" description="Disordered" evidence="1">
    <location>
        <begin position="122"/>
        <end position="147"/>
    </location>
</feature>
<feature type="compositionally biased region" description="Polar residues" evidence="1">
    <location>
        <begin position="133"/>
        <end position="146"/>
    </location>
</feature>
<dbReference type="AlphaFoldDB" id="A0A6A6DE07"/>
<evidence type="ECO:0000313" key="3">
    <source>
        <dbReference type="Proteomes" id="UP000800200"/>
    </source>
</evidence>